<organism evidence="1 2">
    <name type="scientific">Vreelandella boliviensis LC1</name>
    <dbReference type="NCBI Taxonomy" id="1072583"/>
    <lineage>
        <taxon>Bacteria</taxon>
        <taxon>Pseudomonadati</taxon>
        <taxon>Pseudomonadota</taxon>
        <taxon>Gammaproteobacteria</taxon>
        <taxon>Oceanospirillales</taxon>
        <taxon>Halomonadaceae</taxon>
        <taxon>Vreelandella</taxon>
    </lineage>
</organism>
<dbReference type="AlphaFoldDB" id="A0A7U9C2J9"/>
<reference evidence="1 2" key="1">
    <citation type="submission" date="2011-10" db="EMBL/GenBank/DDBJ databases">
        <authorList>
            <person name="Quillaguamn J."/>
            <person name="Guzmn D."/>
            <person name="Balderrama-Subieta A."/>
            <person name="Cardona-Ortuo C."/>
            <person name="Guevara-Martnez M."/>
            <person name="Callisaya-Quispe N."/>
        </authorList>
    </citation>
    <scope>NUCLEOTIDE SEQUENCE [LARGE SCALE GENOMIC DNA]</scope>
    <source>
        <strain evidence="1 2">LC1</strain>
    </source>
</reference>
<evidence type="ECO:0008006" key="3">
    <source>
        <dbReference type="Google" id="ProtNLM"/>
    </source>
</evidence>
<accession>A0A7U9C2J9</accession>
<sequence length="382" mass="44210">MPSTDFDVILLGRNMKSALIGNGVAIQFGGTAYLNGSIIQRAIDNIRSGNFPAHLYPKECADFVKQLQREHRKALNGEYDQYVFTTYDRASLTDFKARYERGREYDLTDIGFEDYFLLFELTHNKLGIQNPERFNYRSVLRRMILDSVFNGGKIETYHESFPARFVDWLNNHGYLFTTNYDSNIDAVASSEVFHLHGSFRVLSELYNPNSFRNQLEDDLLDGEKMDENYPHLYSTCLVSYVGDLKSSSMDEAARANRAMQKFVDGYNNDPNIKKQIEEMDESNVSLKRLKEAIRLKLKNPDLKHGEQYPHDHLKHISGQLSVLGLSPNNDGHLFTQINENDKIDEIVFYYFGDIEAADATRRFKNKKLILKDVREFWAKITV</sequence>
<protein>
    <recommendedName>
        <fullName evidence="3">SIR2-like domain-containing protein</fullName>
    </recommendedName>
</protein>
<evidence type="ECO:0000313" key="1">
    <source>
        <dbReference type="EMBL" id="EHJ92081.1"/>
    </source>
</evidence>
<proteinExistence type="predicted"/>
<evidence type="ECO:0000313" key="2">
    <source>
        <dbReference type="Proteomes" id="UP000005756"/>
    </source>
</evidence>
<gene>
    <name evidence="1" type="ORF">KUC_2026</name>
</gene>
<dbReference type="EMBL" id="JH393258">
    <property type="protein sequence ID" value="EHJ92081.1"/>
    <property type="molecule type" value="Genomic_DNA"/>
</dbReference>
<dbReference type="Proteomes" id="UP000005756">
    <property type="component" value="Unassembled WGS sequence"/>
</dbReference>
<name>A0A7U9C2J9_9GAMM</name>